<comment type="subunit">
    <text evidence="6">V-ATPase is a heteromultimeric enzyme composed of a peripheral catalytic V1 complex (components A to H) attached to an integral membrane V0 proton pore complex.</text>
</comment>
<dbReference type="FunFam" id="3.30.70.100:FF:000002">
    <property type="entry name" value="V-type proton ATPase subunit C"/>
    <property type="match status" value="1"/>
</dbReference>
<comment type="function">
    <text evidence="5">Subunit of the V1 complex of vacuolar(H+)-ATPase (V-ATPase), a multisubunit enzyme composed of a peripheral complex (V1) that hydrolyzes ATP and a membrane integral complex (V0) that translocates protons. V-ATPase is responsible for acidifying and maintaining the pH of intracellular compartments. Subunit C is necessary for the assembly of the catalytic sector of the enzyme and is likely to have a specific function in its catalytic activity. Reversibly leaves the enzyme after glucose depletion, causing the catalytic subcomplex V1 to detach from the V0 section.</text>
</comment>
<protein>
    <recommendedName>
        <fullName evidence="6">V-type proton ATPase subunit C</fullName>
    </recommendedName>
</protein>
<evidence type="ECO:0000313" key="7">
    <source>
        <dbReference type="EMBL" id="ODQ75244.1"/>
    </source>
</evidence>
<evidence type="ECO:0000256" key="3">
    <source>
        <dbReference type="ARBA" id="ARBA00022781"/>
    </source>
</evidence>
<evidence type="ECO:0000256" key="4">
    <source>
        <dbReference type="ARBA" id="ARBA00023065"/>
    </source>
</evidence>
<dbReference type="SUPFAM" id="SSF118203">
    <property type="entry name" value="Vacuolar ATP synthase subunit C"/>
    <property type="match status" value="1"/>
</dbReference>
<dbReference type="Pfam" id="PF03223">
    <property type="entry name" value="V-ATPase_C"/>
    <property type="match status" value="1"/>
</dbReference>
<evidence type="ECO:0000256" key="2">
    <source>
        <dbReference type="ARBA" id="ARBA00022448"/>
    </source>
</evidence>
<dbReference type="PANTHER" id="PTHR10137:SF0">
    <property type="entry name" value="V-TYPE PROTON ATPASE SUBUNIT C"/>
    <property type="match status" value="1"/>
</dbReference>
<comment type="similarity">
    <text evidence="1 6">Belongs to the V-ATPase C subunit family.</text>
</comment>
<dbReference type="STRING" id="675824.A0A1E3QCR1"/>
<evidence type="ECO:0000256" key="6">
    <source>
        <dbReference type="RuleBase" id="RU364010"/>
    </source>
</evidence>
<keyword evidence="3 6" id="KW-0375">Hydrogen ion transport</keyword>
<evidence type="ECO:0000313" key="8">
    <source>
        <dbReference type="Proteomes" id="UP000094385"/>
    </source>
</evidence>
<dbReference type="CDD" id="cd14785">
    <property type="entry name" value="V-ATPase_C"/>
    <property type="match status" value="1"/>
</dbReference>
<comment type="function">
    <text evidence="6">Subunit of the V1 complex of vacuolar(H+)-ATPase (V-ATPase), a multisubunit enzyme composed of a peripheral complex (V1) that hydrolyzes ATP and a membrane integral complex (V0) that translocates protons. V-ATPase is responsible for acidifying and maintaining the pH of intracellular compartments and in some cell types, is targeted to the plasma membrane, where it is responsible for acidifying the extracellular environment. Subunit C is necessary for the assembly of the catalytic sector of the enzyme and is likely to have a specific function in its catalytic activity.</text>
</comment>
<dbReference type="GO" id="GO:0046961">
    <property type="term" value="F:proton-transporting ATPase activity, rotational mechanism"/>
    <property type="evidence" value="ECO:0007669"/>
    <property type="project" value="InterPro"/>
</dbReference>
<organism evidence="7 8">
    <name type="scientific">Lipomyces starkeyi NRRL Y-11557</name>
    <dbReference type="NCBI Taxonomy" id="675824"/>
    <lineage>
        <taxon>Eukaryota</taxon>
        <taxon>Fungi</taxon>
        <taxon>Dikarya</taxon>
        <taxon>Ascomycota</taxon>
        <taxon>Saccharomycotina</taxon>
        <taxon>Lipomycetes</taxon>
        <taxon>Lipomycetales</taxon>
        <taxon>Lipomycetaceae</taxon>
        <taxon>Lipomyces</taxon>
    </lineage>
</organism>
<dbReference type="Gene3D" id="3.30.70.100">
    <property type="match status" value="1"/>
</dbReference>
<gene>
    <name evidence="7" type="ORF">LIPSTDRAFT_69438</name>
</gene>
<keyword evidence="8" id="KW-1185">Reference proteome</keyword>
<dbReference type="OrthoDB" id="6605928at2759"/>
<name>A0A1E3QCR1_LIPST</name>
<keyword evidence="2 6" id="KW-0813">Transport</keyword>
<reference evidence="7 8" key="1">
    <citation type="journal article" date="2016" name="Proc. Natl. Acad. Sci. U.S.A.">
        <title>Comparative genomics of biotechnologically important yeasts.</title>
        <authorList>
            <person name="Riley R."/>
            <person name="Haridas S."/>
            <person name="Wolfe K.H."/>
            <person name="Lopes M.R."/>
            <person name="Hittinger C.T."/>
            <person name="Goeker M."/>
            <person name="Salamov A.A."/>
            <person name="Wisecaver J.H."/>
            <person name="Long T.M."/>
            <person name="Calvey C.H."/>
            <person name="Aerts A.L."/>
            <person name="Barry K.W."/>
            <person name="Choi C."/>
            <person name="Clum A."/>
            <person name="Coughlan A.Y."/>
            <person name="Deshpande S."/>
            <person name="Douglass A.P."/>
            <person name="Hanson S.J."/>
            <person name="Klenk H.-P."/>
            <person name="LaButti K.M."/>
            <person name="Lapidus A."/>
            <person name="Lindquist E.A."/>
            <person name="Lipzen A.M."/>
            <person name="Meier-Kolthoff J.P."/>
            <person name="Ohm R.A."/>
            <person name="Otillar R.P."/>
            <person name="Pangilinan J.L."/>
            <person name="Peng Y."/>
            <person name="Rokas A."/>
            <person name="Rosa C.A."/>
            <person name="Scheuner C."/>
            <person name="Sibirny A.A."/>
            <person name="Slot J.C."/>
            <person name="Stielow J.B."/>
            <person name="Sun H."/>
            <person name="Kurtzman C.P."/>
            <person name="Blackwell M."/>
            <person name="Grigoriev I.V."/>
            <person name="Jeffries T.W."/>
        </authorList>
    </citation>
    <scope>NUCLEOTIDE SEQUENCE [LARGE SCALE GENOMIC DNA]</scope>
    <source>
        <strain evidence="7 8">NRRL Y-11557</strain>
    </source>
</reference>
<dbReference type="Proteomes" id="UP000094385">
    <property type="component" value="Unassembled WGS sequence"/>
</dbReference>
<accession>A0A1E3QCR1</accession>
<proteinExistence type="inferred from homology"/>
<dbReference type="GO" id="GO:0000221">
    <property type="term" value="C:vacuolar proton-transporting V-type ATPase, V1 domain"/>
    <property type="evidence" value="ECO:0007669"/>
    <property type="project" value="EnsemblFungi"/>
</dbReference>
<evidence type="ECO:0000256" key="1">
    <source>
        <dbReference type="ARBA" id="ARBA00006138"/>
    </source>
</evidence>
<dbReference type="EMBL" id="KV454291">
    <property type="protein sequence ID" value="ODQ75244.1"/>
    <property type="molecule type" value="Genomic_DNA"/>
</dbReference>
<dbReference type="InterPro" id="IPR036132">
    <property type="entry name" value="Vac_ATP_synth_c_sf"/>
</dbReference>
<dbReference type="PANTHER" id="PTHR10137">
    <property type="entry name" value="V-TYPE PROTON ATPASE SUBUNIT C"/>
    <property type="match status" value="1"/>
</dbReference>
<dbReference type="InterPro" id="IPR004907">
    <property type="entry name" value="ATPase_V1-cplx_csu"/>
</dbReference>
<dbReference type="AlphaFoldDB" id="A0A1E3QCR1"/>
<sequence length="396" mass="44608">MAFQAPTGPLYYLISLPSSVAPAGADPESALVRGLSTTLNLPSKDDVAQFLIPHFKIGTLDQLVQQSDEIAKADTQFESVVSRTVDILKAVYDGKSEQVAAAKKVSDKPVETYLKSFQWNAAKYRVDKPIAELLDTLSKEVFALDGDLKTVYTNYMLAKNNLGAVERKQIGNLSTRSLHDIVKKSDFVIGSEYLETVLVAVPKASVKQFIRGYETLVPMVVPRSADVITTDDEFYLYSVTVFKKSVPEFLHKCRESKWYPREFKWSDGVIEDLKKEKDKAFEQERRLWGEVVRLARATYADSFQAWIHLKSIRVFVESVLRYGLPPDFISVLVKPPVASIQKAKVALTQKYGYLAGNAFTKDKKGKIVREDQGLQEYSTIVDTEYEAFVIYEIVVI</sequence>
<evidence type="ECO:0000256" key="5">
    <source>
        <dbReference type="ARBA" id="ARBA00053565"/>
    </source>
</evidence>
<keyword evidence="4 6" id="KW-0406">Ion transport</keyword>
<dbReference type="Gene3D" id="3.30.70.1180">
    <property type="entry name" value="Vacuolar atp synthase subunit c, domain 1"/>
    <property type="match status" value="1"/>
</dbReference>
<dbReference type="Gene3D" id="1.20.1460.10">
    <property type="entry name" value="subunit c (vma5p) of the yeast v-atpase, domain 2"/>
    <property type="match status" value="1"/>
</dbReference>